<evidence type="ECO:0000259" key="1">
    <source>
        <dbReference type="Pfam" id="PF13577"/>
    </source>
</evidence>
<gene>
    <name evidence="2" type="ORF">AQZ52_00755</name>
</gene>
<dbReference type="Pfam" id="PF13577">
    <property type="entry name" value="SnoaL_4"/>
    <property type="match status" value="1"/>
</dbReference>
<comment type="caution">
    <text evidence="2">The sequence shown here is derived from an EMBL/GenBank/DDBJ whole genome shotgun (WGS) entry which is preliminary data.</text>
</comment>
<dbReference type="RefSeq" id="WP_067906054.1">
    <property type="nucleotide sequence ID" value="NZ_KQ954244.1"/>
</dbReference>
<dbReference type="EMBL" id="LLZS01000001">
    <property type="protein sequence ID" value="KUR73536.1"/>
    <property type="molecule type" value="Genomic_DNA"/>
</dbReference>
<evidence type="ECO:0000313" key="2">
    <source>
        <dbReference type="EMBL" id="KUR73536.1"/>
    </source>
</evidence>
<dbReference type="InterPro" id="IPR032710">
    <property type="entry name" value="NTF2-like_dom_sf"/>
</dbReference>
<proteinExistence type="predicted"/>
<protein>
    <recommendedName>
        <fullName evidence="1">SnoaL-like domain-containing protein</fullName>
    </recommendedName>
</protein>
<dbReference type="Proteomes" id="UP000058012">
    <property type="component" value="Unassembled WGS sequence"/>
</dbReference>
<dbReference type="STRING" id="1117702.AQZ52_00755"/>
<name>A0A117UZ61_9SPHN</name>
<reference evidence="2 3" key="1">
    <citation type="submission" date="2015-10" db="EMBL/GenBank/DDBJ databases">
        <title>Draft genome sequence of Novosphingobium fuchskuhlense DSM 25065 isolated from a surface water sample of the southwest basin of Lake Grosse Fuchskuhle.</title>
        <authorList>
            <person name="Ruckert C."/>
            <person name="Winkler A."/>
            <person name="Glaeser J."/>
            <person name="Grossart H.-P."/>
            <person name="Kalinowski J."/>
            <person name="Glaeser S."/>
        </authorList>
    </citation>
    <scope>NUCLEOTIDE SEQUENCE [LARGE SCALE GENOMIC DNA]</scope>
    <source>
        <strain evidence="2 3">FNE08-7</strain>
    </source>
</reference>
<dbReference type="SUPFAM" id="SSF54427">
    <property type="entry name" value="NTF2-like"/>
    <property type="match status" value="1"/>
</dbReference>
<keyword evidence="3" id="KW-1185">Reference proteome</keyword>
<feature type="domain" description="SnoaL-like" evidence="1">
    <location>
        <begin position="14"/>
        <end position="135"/>
    </location>
</feature>
<organism evidence="2 3">
    <name type="scientific">Novosphingobium fuchskuhlense</name>
    <dbReference type="NCBI Taxonomy" id="1117702"/>
    <lineage>
        <taxon>Bacteria</taxon>
        <taxon>Pseudomonadati</taxon>
        <taxon>Pseudomonadota</taxon>
        <taxon>Alphaproteobacteria</taxon>
        <taxon>Sphingomonadales</taxon>
        <taxon>Sphingomonadaceae</taxon>
        <taxon>Novosphingobium</taxon>
    </lineage>
</organism>
<accession>A0A117UZ61</accession>
<sequence>MPSPGADLEARVARLEAESQIRQLVARYSFDIDDRRIDAVRALFAENAVLRSHDGVMHAAGPDAIMAQFDGRFAVLGPGHHVMHDIQIDFVDEDNATGRVAGHAELMRHGRMMVAAIRYDDRYRKTPAGWKFAERVIGFLYYVPVEAYPGILGRPDRNHAYAEPKLADYPERLPSWTAYEAAHRT</sequence>
<dbReference type="Gene3D" id="3.10.450.50">
    <property type="match status" value="1"/>
</dbReference>
<dbReference type="OrthoDB" id="1492465at2"/>
<dbReference type="InterPro" id="IPR037401">
    <property type="entry name" value="SnoaL-like"/>
</dbReference>
<dbReference type="AlphaFoldDB" id="A0A117UZ61"/>
<evidence type="ECO:0000313" key="3">
    <source>
        <dbReference type="Proteomes" id="UP000058012"/>
    </source>
</evidence>